<dbReference type="EMBL" id="JAKUCV010005573">
    <property type="protein sequence ID" value="KAJ4830646.1"/>
    <property type="molecule type" value="Genomic_DNA"/>
</dbReference>
<dbReference type="OrthoDB" id="1746909at2759"/>
<evidence type="ECO:0000256" key="1">
    <source>
        <dbReference type="SAM" id="MobiDB-lite"/>
    </source>
</evidence>
<dbReference type="AlphaFoldDB" id="A0A9Q0FHV5"/>
<dbReference type="InterPro" id="IPR040256">
    <property type="entry name" value="At4g02000-like"/>
</dbReference>
<evidence type="ECO:0000313" key="4">
    <source>
        <dbReference type="Proteomes" id="UP001141552"/>
    </source>
</evidence>
<feature type="compositionally biased region" description="Pro residues" evidence="1">
    <location>
        <begin position="29"/>
        <end position="38"/>
    </location>
</feature>
<proteinExistence type="predicted"/>
<dbReference type="InterPro" id="IPR025558">
    <property type="entry name" value="DUF4283"/>
</dbReference>
<evidence type="ECO:0000313" key="3">
    <source>
        <dbReference type="EMBL" id="KAJ4830646.1"/>
    </source>
</evidence>
<dbReference type="Proteomes" id="UP001141552">
    <property type="component" value="Unassembled WGS sequence"/>
</dbReference>
<keyword evidence="4" id="KW-1185">Reference proteome</keyword>
<protein>
    <recommendedName>
        <fullName evidence="2">DUF4283 domain-containing protein</fullName>
    </recommendedName>
</protein>
<dbReference type="PANTHER" id="PTHR31286">
    <property type="entry name" value="GLYCINE-RICH CELL WALL STRUCTURAL PROTEIN 1.8-LIKE"/>
    <property type="match status" value="1"/>
</dbReference>
<evidence type="ECO:0000259" key="2">
    <source>
        <dbReference type="Pfam" id="PF14111"/>
    </source>
</evidence>
<reference evidence="3" key="1">
    <citation type="submission" date="2022-02" db="EMBL/GenBank/DDBJ databases">
        <authorList>
            <person name="Henning P.M."/>
            <person name="McCubbin A.G."/>
            <person name="Shore J.S."/>
        </authorList>
    </citation>
    <scope>NUCLEOTIDE SEQUENCE</scope>
    <source>
        <strain evidence="3">F60SS</strain>
        <tissue evidence="3">Leaves</tissue>
    </source>
</reference>
<organism evidence="3 4">
    <name type="scientific">Turnera subulata</name>
    <dbReference type="NCBI Taxonomy" id="218843"/>
    <lineage>
        <taxon>Eukaryota</taxon>
        <taxon>Viridiplantae</taxon>
        <taxon>Streptophyta</taxon>
        <taxon>Embryophyta</taxon>
        <taxon>Tracheophyta</taxon>
        <taxon>Spermatophyta</taxon>
        <taxon>Magnoliopsida</taxon>
        <taxon>eudicotyledons</taxon>
        <taxon>Gunneridae</taxon>
        <taxon>Pentapetalae</taxon>
        <taxon>rosids</taxon>
        <taxon>fabids</taxon>
        <taxon>Malpighiales</taxon>
        <taxon>Passifloraceae</taxon>
        <taxon>Turnera</taxon>
    </lineage>
</organism>
<name>A0A9Q0FHV5_9ROSI</name>
<dbReference type="PANTHER" id="PTHR31286:SF99">
    <property type="entry name" value="DUF4283 DOMAIN-CONTAINING PROTEIN"/>
    <property type="match status" value="1"/>
</dbReference>
<feature type="region of interest" description="Disordered" evidence="1">
    <location>
        <begin position="9"/>
        <end position="40"/>
    </location>
</feature>
<gene>
    <name evidence="3" type="ORF">Tsubulata_042360</name>
</gene>
<reference evidence="3" key="2">
    <citation type="journal article" date="2023" name="Plants (Basel)">
        <title>Annotation of the Turnera subulata (Passifloraceae) Draft Genome Reveals the S-Locus Evolved after the Divergence of Turneroideae from Passifloroideae in a Stepwise Manner.</title>
        <authorList>
            <person name="Henning P.M."/>
            <person name="Roalson E.H."/>
            <person name="Mir W."/>
            <person name="McCubbin A.G."/>
            <person name="Shore J.S."/>
        </authorList>
    </citation>
    <scope>NUCLEOTIDE SEQUENCE</scope>
    <source>
        <strain evidence="3">F60SS</strain>
    </source>
</reference>
<sequence>MYKLAARVFSRQCPTPTGAPPWGRQPRLRGPPKPPDPPNAFRSSFKDKLLQWHTGVSPYRANDGFKLEASDIRVEMKEGGPSFRFSECFQSHIACPWVFSVITKVLGRHFSYRVICSKVASLWKPQGGTQVIDLANDYYLVRFERKEDYTRAMAEGPWTIQGSYLTAPSVEQQKSSTDPVEVRVVNQVTTKGSGEALGSKFGAWMKVSRQFRPTVPRNSGKAVGATLTANPFELGSATTLLTEVMRDAADAPSSPVSQSVQSVYTLSHGHAKPVVISPRLPNNGDDMDIQEEQVEAVPLVLKRKVQFSKVVPTATVASTEAGIPKQFQKANPRISSNTTDRVIRTLGFQGWVREDARGFAGGIWILWRPETQEGAPVNLNRLARFQDWIEECRLTDLGFKGPRFTWFRGLLRHRLDRIRRDGCYNACELGDRNTHFFHLTTKGRRQKNRIEALQTETGEWVVFRMLIMHC</sequence>
<dbReference type="Pfam" id="PF14111">
    <property type="entry name" value="DUF4283"/>
    <property type="match status" value="1"/>
</dbReference>
<feature type="domain" description="DUF4283" evidence="2">
    <location>
        <begin position="97"/>
        <end position="165"/>
    </location>
</feature>
<accession>A0A9Q0FHV5</accession>
<comment type="caution">
    <text evidence="3">The sequence shown here is derived from an EMBL/GenBank/DDBJ whole genome shotgun (WGS) entry which is preliminary data.</text>
</comment>